<keyword evidence="2" id="KW-1185">Reference proteome</keyword>
<feature type="non-terminal residue" evidence="1">
    <location>
        <position position="1"/>
    </location>
</feature>
<comment type="caution">
    <text evidence="1">The sequence shown here is derived from an EMBL/GenBank/DDBJ whole genome shotgun (WGS) entry which is preliminary data.</text>
</comment>
<protein>
    <submittedName>
        <fullName evidence="1">Uncharacterized protein</fullName>
    </submittedName>
</protein>
<reference evidence="1 2" key="1">
    <citation type="journal article" date="2018" name="Genomics">
        <title>Molecular footprints of inshore aquatic adaptation in Indo-Pacific humpback dolphin (Sousa chinensis).</title>
        <authorList>
            <person name="Ming Y."/>
            <person name="Jian J."/>
            <person name="Yu F."/>
            <person name="Yu X."/>
            <person name="Wang J."/>
            <person name="Liu W."/>
        </authorList>
    </citation>
    <scope>NUCLEOTIDE SEQUENCE [LARGE SCALE GENOMIC DNA]</scope>
    <source>
        <strain evidence="1">MY-2018</strain>
        <tissue evidence="1">Skin</tissue>
    </source>
</reference>
<dbReference type="Proteomes" id="UP000295264">
    <property type="component" value="Unassembled WGS sequence"/>
</dbReference>
<name>A0A484GX18_SOUCH</name>
<proteinExistence type="predicted"/>
<feature type="non-terminal residue" evidence="1">
    <location>
        <position position="77"/>
    </location>
</feature>
<accession>A0A484GX18</accession>
<dbReference type="AlphaFoldDB" id="A0A484GX18"/>
<dbReference type="EMBL" id="QWLN02003562">
    <property type="protein sequence ID" value="TEA39870.1"/>
    <property type="molecule type" value="Genomic_DNA"/>
</dbReference>
<gene>
    <name evidence="1" type="ORF">DBR06_SOUSAS42010007</name>
</gene>
<sequence>ESPGPIILDLFGLSAFKGSGWDLPFLSSFGGARAFLRVWISPRGVMGLKESPNHIQEPLWIFSQPLTMTFPVTQIRS</sequence>
<organism evidence="1 2">
    <name type="scientific">Sousa chinensis</name>
    <name type="common">Indo-pacific humpbacked dolphin</name>
    <name type="synonym">Steno chinensis</name>
    <dbReference type="NCBI Taxonomy" id="103600"/>
    <lineage>
        <taxon>Eukaryota</taxon>
        <taxon>Metazoa</taxon>
        <taxon>Chordata</taxon>
        <taxon>Craniata</taxon>
        <taxon>Vertebrata</taxon>
        <taxon>Euteleostomi</taxon>
        <taxon>Mammalia</taxon>
        <taxon>Eutheria</taxon>
        <taxon>Laurasiatheria</taxon>
        <taxon>Artiodactyla</taxon>
        <taxon>Whippomorpha</taxon>
        <taxon>Cetacea</taxon>
        <taxon>Odontoceti</taxon>
        <taxon>Delphinidae</taxon>
        <taxon>Sousa</taxon>
    </lineage>
</organism>
<evidence type="ECO:0000313" key="2">
    <source>
        <dbReference type="Proteomes" id="UP000295264"/>
    </source>
</evidence>
<evidence type="ECO:0000313" key="1">
    <source>
        <dbReference type="EMBL" id="TEA39870.1"/>
    </source>
</evidence>